<dbReference type="KEGG" id="crz:D1345_12545"/>
<sequence>MAADAALRGRRALERGHRFLVSGVEGDRRARRARRGAVRSADSLPHSGGQPVTPAVPGLAAAGHPAHRAALCRQPGRGRAAPGSHAGAALAGLRAGVAAGRRAAARLPGPPSPAADPAGAAANRRGEAAGMNAPLTQPSASARQQALLRECFELARAHPFYQTLYCGVDCADAAQPLEKAVLQAALASFAPEREASGLYLVRSGGSTQAALIFPVDIAENLAQRQALADRLRADGMFGPASIALNLFGYANLYRTAAIVDDVLERCQATTLPMSAHAADADILAAALQFRPSHILGTPSRLALFAAHLEAADERLEIPQLLYAGETLHASTLARLRAALGAGQVWSLYGGAETGIWAWSDASRRPGLFRVLPRVAVEILQPDDAGYGRIAVSNAWRRRFPVFRYCVGDIGRWVERDGERWLELRGRDGRSFRLNETTYELDDFAKLAGAEDGFQIQLDRDPSGRERLTLLLAGPLTTPAEAALRSRLTALLGQADACAVALIPAARAQWRLDPITSKTQPIVDLRA</sequence>
<dbReference type="AlphaFoldDB" id="A0AAD0RW06"/>
<feature type="compositionally biased region" description="Low complexity" evidence="1">
    <location>
        <begin position="115"/>
        <end position="126"/>
    </location>
</feature>
<organism evidence="2 3">
    <name type="scientific">Chromobacterium rhizoryzae</name>
    <dbReference type="NCBI Taxonomy" id="1778675"/>
    <lineage>
        <taxon>Bacteria</taxon>
        <taxon>Pseudomonadati</taxon>
        <taxon>Pseudomonadota</taxon>
        <taxon>Betaproteobacteria</taxon>
        <taxon>Neisseriales</taxon>
        <taxon>Chromobacteriaceae</taxon>
        <taxon>Chromobacterium</taxon>
    </lineage>
</organism>
<gene>
    <name evidence="2" type="ORF">D1345_12545</name>
</gene>
<dbReference type="SUPFAM" id="SSF56801">
    <property type="entry name" value="Acetyl-CoA synthetase-like"/>
    <property type="match status" value="1"/>
</dbReference>
<dbReference type="Proteomes" id="UP000259465">
    <property type="component" value="Chromosome"/>
</dbReference>
<evidence type="ECO:0000313" key="2">
    <source>
        <dbReference type="EMBL" id="AXT49128.1"/>
    </source>
</evidence>
<proteinExistence type="predicted"/>
<dbReference type="PANTHER" id="PTHR43845">
    <property type="entry name" value="BLR5969 PROTEIN"/>
    <property type="match status" value="1"/>
</dbReference>
<evidence type="ECO:0000256" key="1">
    <source>
        <dbReference type="SAM" id="MobiDB-lite"/>
    </source>
</evidence>
<keyword evidence="3" id="KW-1185">Reference proteome</keyword>
<name>A0AAD0RW06_9NEIS</name>
<dbReference type="PANTHER" id="PTHR43845:SF1">
    <property type="entry name" value="BLR5969 PROTEIN"/>
    <property type="match status" value="1"/>
</dbReference>
<evidence type="ECO:0000313" key="3">
    <source>
        <dbReference type="Proteomes" id="UP000259465"/>
    </source>
</evidence>
<feature type="region of interest" description="Disordered" evidence="1">
    <location>
        <begin position="102"/>
        <end position="126"/>
    </location>
</feature>
<dbReference type="InterPro" id="IPR042099">
    <property type="entry name" value="ANL_N_sf"/>
</dbReference>
<dbReference type="Gene3D" id="3.40.50.12780">
    <property type="entry name" value="N-terminal domain of ligase-like"/>
    <property type="match status" value="1"/>
</dbReference>
<evidence type="ECO:0008006" key="4">
    <source>
        <dbReference type="Google" id="ProtNLM"/>
    </source>
</evidence>
<dbReference type="EMBL" id="CP031968">
    <property type="protein sequence ID" value="AXT49128.1"/>
    <property type="molecule type" value="Genomic_DNA"/>
</dbReference>
<reference evidence="2 3" key="1">
    <citation type="submission" date="2018-08" db="EMBL/GenBank/DDBJ databases">
        <title>Complete genome sequence of JP2-74.</title>
        <authorList>
            <person name="Wu L."/>
        </authorList>
    </citation>
    <scope>NUCLEOTIDE SEQUENCE [LARGE SCALE GENOMIC DNA]</scope>
    <source>
        <strain evidence="2 3">JP2-74</strain>
    </source>
</reference>
<protein>
    <recommendedName>
        <fullName evidence="4">Phenylacetate--CoA ligase family protein</fullName>
    </recommendedName>
</protein>
<feature type="region of interest" description="Disordered" evidence="1">
    <location>
        <begin position="26"/>
        <end position="62"/>
    </location>
</feature>
<accession>A0AAD0RW06</accession>